<proteinExistence type="predicted"/>
<gene>
    <name evidence="1" type="ORF">KIKIMORA_04510</name>
</gene>
<keyword evidence="2" id="KW-1185">Reference proteome</keyword>
<accession>A0A9E7MSC7</accession>
<sequence>MQMVASHYEVLQSLLTAQQAGAIATRFHYVLNAAFRKANMKGAQIRSMADLKANTSPSDFAAIEKAVQAEMAAGASEIAAAA</sequence>
<dbReference type="EMBL" id="ON529857">
    <property type="protein sequence ID" value="USN15569.1"/>
    <property type="molecule type" value="Genomic_DNA"/>
</dbReference>
<dbReference type="Proteomes" id="UP001056576">
    <property type="component" value="Segment"/>
</dbReference>
<reference evidence="1 2" key="1">
    <citation type="submission" date="2022-05" db="EMBL/GenBank/DDBJ databases">
        <authorList>
            <person name="Friedrich I."/>
            <person name="Poehlein A."/>
            <person name="Schneider D."/>
            <person name="Hertel R."/>
            <person name="Daniel R."/>
        </authorList>
    </citation>
    <scope>NUCLEOTIDE SEQUENCE [LARGE SCALE GENOMIC DNA]</scope>
</reference>
<evidence type="ECO:0000313" key="2">
    <source>
        <dbReference type="Proteomes" id="UP001056576"/>
    </source>
</evidence>
<organism evidence="1 2">
    <name type="scientific">Brevundimonas phage vB_BpoS-Kikimora</name>
    <dbReference type="NCBI Taxonomy" id="2948601"/>
    <lineage>
        <taxon>Viruses</taxon>
        <taxon>Duplodnaviria</taxon>
        <taxon>Heunggongvirae</taxon>
        <taxon>Uroviricota</taxon>
        <taxon>Caudoviricetes</taxon>
        <taxon>Jeanschmidtviridae</taxon>
        <taxon>Kikimoravirus</taxon>
        <taxon>Kikimoravirus kikimora</taxon>
    </lineage>
</organism>
<protein>
    <submittedName>
        <fullName evidence="1">Uncharacterized protein</fullName>
    </submittedName>
</protein>
<evidence type="ECO:0000313" key="1">
    <source>
        <dbReference type="EMBL" id="USN15569.1"/>
    </source>
</evidence>
<name>A0A9E7MSC7_9CAUD</name>